<dbReference type="OrthoDB" id="7411034at2"/>
<reference evidence="3 4" key="1">
    <citation type="submission" date="2019-07" db="EMBL/GenBank/DDBJ databases">
        <title>Genome sequencing of 100 strains of the haloalkaliphilic chemolithoautotrophic sulfur-oxidizing bacterium Thioalkalivibrio.</title>
        <authorList>
            <person name="Muyzer G."/>
        </authorList>
    </citation>
    <scope>NUCLEOTIDE SEQUENCE [LARGE SCALE GENOMIC DNA]</scope>
    <source>
        <strain evidence="3 4">ASO4-4</strain>
    </source>
</reference>
<protein>
    <submittedName>
        <fullName evidence="3">Uncharacterized protein</fullName>
    </submittedName>
</protein>
<name>A0A562RCA8_9BACT</name>
<evidence type="ECO:0000256" key="1">
    <source>
        <dbReference type="SAM" id="Phobius"/>
    </source>
</evidence>
<organism evidence="3 4">
    <name type="scientific">Desulfobotulus alkaliphilus</name>
    <dbReference type="NCBI Taxonomy" id="622671"/>
    <lineage>
        <taxon>Bacteria</taxon>
        <taxon>Pseudomonadati</taxon>
        <taxon>Thermodesulfobacteriota</taxon>
        <taxon>Desulfobacteria</taxon>
        <taxon>Desulfobacterales</taxon>
        <taxon>Desulfobacteraceae</taxon>
        <taxon>Desulfobotulus</taxon>
    </lineage>
</organism>
<keyword evidence="1" id="KW-0472">Membrane</keyword>
<dbReference type="AlphaFoldDB" id="A0A562RCA8"/>
<keyword evidence="2" id="KW-0732">Signal</keyword>
<evidence type="ECO:0000313" key="3">
    <source>
        <dbReference type="EMBL" id="TWI66070.1"/>
    </source>
</evidence>
<feature type="chain" id="PRO_5022037513" evidence="2">
    <location>
        <begin position="21"/>
        <end position="80"/>
    </location>
</feature>
<feature type="transmembrane region" description="Helical" evidence="1">
    <location>
        <begin position="30"/>
        <end position="49"/>
    </location>
</feature>
<keyword evidence="1" id="KW-1133">Transmembrane helix</keyword>
<dbReference type="RefSeq" id="WP_144686343.1">
    <property type="nucleotide sequence ID" value="NZ_VLLC01000031.1"/>
</dbReference>
<dbReference type="Proteomes" id="UP000318307">
    <property type="component" value="Unassembled WGS sequence"/>
</dbReference>
<keyword evidence="4" id="KW-1185">Reference proteome</keyword>
<evidence type="ECO:0000313" key="4">
    <source>
        <dbReference type="Proteomes" id="UP000318307"/>
    </source>
</evidence>
<accession>A0A562RCA8</accession>
<comment type="caution">
    <text evidence="3">The sequence shown here is derived from an EMBL/GenBank/DDBJ whole genome shotgun (WGS) entry which is preliminary data.</text>
</comment>
<gene>
    <name evidence="3" type="ORF">LZ24_02920</name>
</gene>
<evidence type="ECO:0000256" key="2">
    <source>
        <dbReference type="SAM" id="SignalP"/>
    </source>
</evidence>
<keyword evidence="1" id="KW-0812">Transmembrane</keyword>
<proteinExistence type="predicted"/>
<feature type="signal peptide" evidence="2">
    <location>
        <begin position="1"/>
        <end position="20"/>
    </location>
</feature>
<dbReference type="EMBL" id="VLLC01000031">
    <property type="protein sequence ID" value="TWI66070.1"/>
    <property type="molecule type" value="Genomic_DNA"/>
</dbReference>
<sequence length="80" mass="8729">MKLKFFLFFSVLLAPASALAYLDPGTGSAILQGIIGALAACAIAAKLYWHKLLRLLGIRKGIENINDEEDLKADPEKEKN</sequence>